<dbReference type="OrthoDB" id="9031583at2"/>
<dbReference type="RefSeq" id="WP_133200013.1">
    <property type="nucleotide sequence ID" value="NZ_JBHUCW010000026.1"/>
</dbReference>
<evidence type="ECO:0000313" key="2">
    <source>
        <dbReference type="EMBL" id="TDG17279.1"/>
    </source>
</evidence>
<dbReference type="InterPro" id="IPR019734">
    <property type="entry name" value="TPR_rpt"/>
</dbReference>
<proteinExistence type="predicted"/>
<keyword evidence="3" id="KW-1185">Reference proteome</keyword>
<dbReference type="EMBL" id="SMRP01000047">
    <property type="protein sequence ID" value="TDG17279.1"/>
    <property type="molecule type" value="Genomic_DNA"/>
</dbReference>
<organism evidence="2 3">
    <name type="scientific">Paraburkholderia silviterrae</name>
    <dbReference type="NCBI Taxonomy" id="2528715"/>
    <lineage>
        <taxon>Bacteria</taxon>
        <taxon>Pseudomonadati</taxon>
        <taxon>Pseudomonadota</taxon>
        <taxon>Betaproteobacteria</taxon>
        <taxon>Burkholderiales</taxon>
        <taxon>Burkholderiaceae</taxon>
        <taxon>Paraburkholderia</taxon>
    </lineage>
</organism>
<accession>A0A4R5LY82</accession>
<dbReference type="SUPFAM" id="SSF48452">
    <property type="entry name" value="TPR-like"/>
    <property type="match status" value="1"/>
</dbReference>
<name>A0A4R5LY82_9BURK</name>
<evidence type="ECO:0000313" key="3">
    <source>
        <dbReference type="Proteomes" id="UP000295722"/>
    </source>
</evidence>
<dbReference type="InterPro" id="IPR011990">
    <property type="entry name" value="TPR-like_helical_dom_sf"/>
</dbReference>
<comment type="caution">
    <text evidence="2">The sequence shown here is derived from an EMBL/GenBank/DDBJ whole genome shotgun (WGS) entry which is preliminary data.</text>
</comment>
<protein>
    <submittedName>
        <fullName evidence="2">Tetratricopeptide repeat protein</fullName>
    </submittedName>
</protein>
<dbReference type="Gene3D" id="1.25.40.10">
    <property type="entry name" value="Tetratricopeptide repeat domain"/>
    <property type="match status" value="1"/>
</dbReference>
<keyword evidence="1" id="KW-0802">TPR repeat</keyword>
<dbReference type="PROSITE" id="PS50005">
    <property type="entry name" value="TPR"/>
    <property type="match status" value="1"/>
</dbReference>
<feature type="repeat" description="TPR" evidence="1">
    <location>
        <begin position="303"/>
        <end position="336"/>
    </location>
</feature>
<dbReference type="Proteomes" id="UP000295722">
    <property type="component" value="Unassembled WGS sequence"/>
</dbReference>
<sequence>MSFSIKSFGLGVALPLVVVGVYQIFGEPATLVQPIQVSDALKKSGFTEQALQNMLVDALSELRTTAKGVTPRSPDTEAVLTEFNFPDFSMPGTGLSMRSLVEYARDLLELDSSVYGSATGAPSGFSVDLTLRDAQGESISIHQTIANNALPAHRHGEKPASGTGAPLVMEETLRRAAMQILERQSPLLYADNLLNSQQSECFSDSAKCDFREVRKRYEEIAVDGGKKPDEPESKTAWAMPILVALHFVKVGQKVASSNSDAALAELMLSKIDDLTGDYTGSIGRTRIIREKSQNDKSWAKVLPWAWYNWGVALNDLGCYEAAAEVLTEAASENPDYAPAYNALSRAYNALSETSVRAATASPSLTDYREKARDAATRAVQLDPGYQEAYVNLGDASRPLLAPSADPDTKASYDGDEKQAREAYEKAIALNADTAGRARQQLALIPGTGYANMAERMTKKRPECRQGLPRSFLEASGCSDAQIHTAANRASEFANTTLGAMPNTPNVCNQLGLHPRENSPMKPLRITATAIDVESASHKSAPRQRERG</sequence>
<dbReference type="AlphaFoldDB" id="A0A4R5LY82"/>
<evidence type="ECO:0000256" key="1">
    <source>
        <dbReference type="PROSITE-ProRule" id="PRU00339"/>
    </source>
</evidence>
<reference evidence="2 3" key="1">
    <citation type="submission" date="2019-03" db="EMBL/GenBank/DDBJ databases">
        <title>Paraburkholderia sp. 4M-K11, isolated from subtropical forest soil.</title>
        <authorList>
            <person name="Gao Z.-H."/>
            <person name="Qiu L.-H."/>
        </authorList>
    </citation>
    <scope>NUCLEOTIDE SEQUENCE [LARGE SCALE GENOMIC DNA]</scope>
    <source>
        <strain evidence="2 3">4M-K11</strain>
    </source>
</reference>
<gene>
    <name evidence="2" type="ORF">EYW47_38335</name>
</gene>